<dbReference type="GeneID" id="25902506"/>
<dbReference type="GO" id="GO:0042254">
    <property type="term" value="P:ribosome biogenesis"/>
    <property type="evidence" value="ECO:0007669"/>
    <property type="project" value="TreeGrafter"/>
</dbReference>
<evidence type="ECO:0000256" key="6">
    <source>
        <dbReference type="PROSITE-ProRule" id="PRU00221"/>
    </source>
</evidence>
<name>A0A0L0GC33_9EUKA</name>
<reference evidence="9 10" key="1">
    <citation type="submission" date="2011-02" db="EMBL/GenBank/DDBJ databases">
        <title>The Genome Sequence of Sphaeroforma arctica JP610.</title>
        <authorList>
            <consortium name="The Broad Institute Genome Sequencing Platform"/>
            <person name="Russ C."/>
            <person name="Cuomo C."/>
            <person name="Young S.K."/>
            <person name="Zeng Q."/>
            <person name="Gargeya S."/>
            <person name="Alvarado L."/>
            <person name="Berlin A."/>
            <person name="Chapman S.B."/>
            <person name="Chen Z."/>
            <person name="Freedman E."/>
            <person name="Gellesch M."/>
            <person name="Goldberg J."/>
            <person name="Griggs A."/>
            <person name="Gujja S."/>
            <person name="Heilman E."/>
            <person name="Heiman D."/>
            <person name="Howarth C."/>
            <person name="Mehta T."/>
            <person name="Neiman D."/>
            <person name="Pearson M."/>
            <person name="Roberts A."/>
            <person name="Saif S."/>
            <person name="Shea T."/>
            <person name="Shenoy N."/>
            <person name="Sisk P."/>
            <person name="Stolte C."/>
            <person name="Sykes S."/>
            <person name="White J."/>
            <person name="Yandava C."/>
            <person name="Burger G."/>
            <person name="Gray M.W."/>
            <person name="Holland P.W.H."/>
            <person name="King N."/>
            <person name="Lang F.B.F."/>
            <person name="Roger A.J."/>
            <person name="Ruiz-Trillo I."/>
            <person name="Haas B."/>
            <person name="Nusbaum C."/>
            <person name="Birren B."/>
        </authorList>
    </citation>
    <scope>NUCLEOTIDE SEQUENCE [LARGE SCALE GENOMIC DNA]</scope>
    <source>
        <strain evidence="9 10">JP610</strain>
    </source>
</reference>
<keyword evidence="10" id="KW-1185">Reference proteome</keyword>
<evidence type="ECO:0000256" key="2">
    <source>
        <dbReference type="ARBA" id="ARBA00022574"/>
    </source>
</evidence>
<dbReference type="AlphaFoldDB" id="A0A0L0GC33"/>
<feature type="repeat" description="WD" evidence="6">
    <location>
        <begin position="337"/>
        <end position="379"/>
    </location>
</feature>
<dbReference type="Pfam" id="PF23609">
    <property type="entry name" value="Beta-prop_EIPR1"/>
    <property type="match status" value="1"/>
</dbReference>
<evidence type="ECO:0000256" key="3">
    <source>
        <dbReference type="ARBA" id="ARBA00022737"/>
    </source>
</evidence>
<dbReference type="OrthoDB" id="2161379at2759"/>
<dbReference type="PROSITE" id="PS50294">
    <property type="entry name" value="WD_REPEATS_REGION"/>
    <property type="match status" value="3"/>
</dbReference>
<feature type="repeat" description="WD" evidence="6">
    <location>
        <begin position="287"/>
        <end position="323"/>
    </location>
</feature>
<dbReference type="InterPro" id="IPR059104">
    <property type="entry name" value="Beta-prop_EIPR1-like"/>
</dbReference>
<dbReference type="SUPFAM" id="SSF50978">
    <property type="entry name" value="WD40 repeat-like"/>
    <property type="match status" value="1"/>
</dbReference>
<dbReference type="PRINTS" id="PR00320">
    <property type="entry name" value="GPROTEINBRPT"/>
</dbReference>
<dbReference type="InterPro" id="IPR019775">
    <property type="entry name" value="WD40_repeat_CS"/>
</dbReference>
<dbReference type="InterPro" id="IPR051972">
    <property type="entry name" value="Glutamate-rich_WD_repeat"/>
</dbReference>
<dbReference type="PANTHER" id="PTHR45903:SF1">
    <property type="entry name" value="GLUTAMATE-RICH WD REPEAT-CONTAINING PROTEIN 1"/>
    <property type="match status" value="1"/>
</dbReference>
<evidence type="ECO:0000259" key="8">
    <source>
        <dbReference type="Pfam" id="PF23609"/>
    </source>
</evidence>
<evidence type="ECO:0000256" key="4">
    <source>
        <dbReference type="ARBA" id="ARBA00023242"/>
    </source>
</evidence>
<evidence type="ECO:0000313" key="9">
    <source>
        <dbReference type="EMBL" id="KNC85818.1"/>
    </source>
</evidence>
<keyword evidence="3" id="KW-0677">Repeat</keyword>
<dbReference type="InterPro" id="IPR022052">
    <property type="entry name" value="Histone-bd_RBBP4-like_N"/>
</dbReference>
<evidence type="ECO:0000259" key="7">
    <source>
        <dbReference type="Pfam" id="PF12265"/>
    </source>
</evidence>
<dbReference type="InterPro" id="IPR015943">
    <property type="entry name" value="WD40/YVTN_repeat-like_dom_sf"/>
</dbReference>
<dbReference type="PROSITE" id="PS50082">
    <property type="entry name" value="WD_REPEATS_2"/>
    <property type="match status" value="3"/>
</dbReference>
<keyword evidence="2 6" id="KW-0853">WD repeat</keyword>
<dbReference type="Pfam" id="PF12265">
    <property type="entry name" value="CAF1C_H4-bd"/>
    <property type="match status" value="1"/>
</dbReference>
<dbReference type="Proteomes" id="UP000054560">
    <property type="component" value="Unassembled WGS sequence"/>
</dbReference>
<dbReference type="EMBL" id="KQ241682">
    <property type="protein sequence ID" value="KNC85818.1"/>
    <property type="molecule type" value="Genomic_DNA"/>
</dbReference>
<proteinExistence type="predicted"/>
<protein>
    <recommendedName>
        <fullName evidence="5">Glutamate-rich WD repeat-containing protein 1</fullName>
    </recommendedName>
</protein>
<evidence type="ECO:0000256" key="5">
    <source>
        <dbReference type="ARBA" id="ARBA00040876"/>
    </source>
</evidence>
<keyword evidence="4" id="KW-0539">Nucleus</keyword>
<dbReference type="SMART" id="SM00320">
    <property type="entry name" value="WD40"/>
    <property type="match status" value="5"/>
</dbReference>
<dbReference type="InterPro" id="IPR036322">
    <property type="entry name" value="WD40_repeat_dom_sf"/>
</dbReference>
<dbReference type="Gene3D" id="2.130.10.10">
    <property type="entry name" value="YVTN repeat-like/Quinoprotein amine dehydrogenase"/>
    <property type="match status" value="1"/>
</dbReference>
<dbReference type="STRING" id="667725.A0A0L0GC33"/>
<feature type="domain" description="Histone-binding protein RBBP4-like N-terminal" evidence="7">
    <location>
        <begin position="40"/>
        <end position="108"/>
    </location>
</feature>
<dbReference type="InterPro" id="IPR020472">
    <property type="entry name" value="WD40_PAC1"/>
</dbReference>
<dbReference type="eggNOG" id="KOG0302">
    <property type="taxonomic scope" value="Eukaryota"/>
</dbReference>
<evidence type="ECO:0000313" key="10">
    <source>
        <dbReference type="Proteomes" id="UP000054560"/>
    </source>
</evidence>
<organism evidence="9 10">
    <name type="scientific">Sphaeroforma arctica JP610</name>
    <dbReference type="NCBI Taxonomy" id="667725"/>
    <lineage>
        <taxon>Eukaryota</taxon>
        <taxon>Ichthyosporea</taxon>
        <taxon>Ichthyophonida</taxon>
        <taxon>Sphaeroforma</taxon>
    </lineage>
</organism>
<feature type="repeat" description="WD" evidence="6">
    <location>
        <begin position="243"/>
        <end position="285"/>
    </location>
</feature>
<gene>
    <name evidence="9" type="ORF">SARC_02002</name>
</gene>
<evidence type="ECO:0000256" key="1">
    <source>
        <dbReference type="ARBA" id="ARBA00004123"/>
    </source>
</evidence>
<feature type="domain" description="EIPR1-like beta-propeller" evidence="8">
    <location>
        <begin position="239"/>
        <end position="369"/>
    </location>
</feature>
<dbReference type="RefSeq" id="XP_014159720.1">
    <property type="nucleotide sequence ID" value="XM_014304245.1"/>
</dbReference>
<sequence>MLYYERYTANGETEEGDDLEAEDEPEVEKAYLPGDAIEDDEALEVDLSAYDMLHSVNVEWPCLSFDIIPDGLGDNRTKFPMTTYLVGGTQAEKAHQNKIIFMKLSQMHKTKFDNDSDASDDDDDDALDEDAILTSHHIKHNGGINRVRASPTMPGVVAVWSETGKVSMYDGSAHISALDTPPTVPLAAKTDPIFTFNGHPTEGYSMDWSPTVPGRFVSGDCHKHIYLWEPTQEGSWNVNKTPFKGHTESVEDIQWSPSEPNVMASASCDKTVRIWDTRKKNGSALTVQAHDVDVNVLSWNKLTNYLMVSGGDDGQFKVWDLRTFSSGGANVQPVASFKWHSAPITSVEWHPTDDSVLAVSGADDQTTLWDLSVENDKEEAGQSDAPDVPPQLLFIHQGQQDVKEHHWHPQCPSVLISTAASGINVFKTISV</sequence>
<comment type="subcellular location">
    <subcellularLocation>
        <location evidence="1">Nucleus</location>
    </subcellularLocation>
</comment>
<dbReference type="PROSITE" id="PS00678">
    <property type="entry name" value="WD_REPEATS_1"/>
    <property type="match status" value="1"/>
</dbReference>
<dbReference type="InterPro" id="IPR001680">
    <property type="entry name" value="WD40_rpt"/>
</dbReference>
<dbReference type="GO" id="GO:0005730">
    <property type="term" value="C:nucleolus"/>
    <property type="evidence" value="ECO:0007669"/>
    <property type="project" value="TreeGrafter"/>
</dbReference>
<accession>A0A0L0GC33</accession>
<dbReference type="PANTHER" id="PTHR45903">
    <property type="entry name" value="GLUTAMATE-RICH WD REPEAT-CONTAINING PROTEIN 1"/>
    <property type="match status" value="1"/>
</dbReference>